<evidence type="ECO:0000256" key="3">
    <source>
        <dbReference type="ARBA" id="ARBA00023159"/>
    </source>
</evidence>
<gene>
    <name evidence="7" type="ORF">QJS35_31125</name>
</gene>
<dbReference type="PROSITE" id="PS50042">
    <property type="entry name" value="CNMP_BINDING_3"/>
    <property type="match status" value="1"/>
</dbReference>
<dbReference type="Pfam" id="PF00027">
    <property type="entry name" value="cNMP_binding"/>
    <property type="match status" value="1"/>
</dbReference>
<protein>
    <submittedName>
        <fullName evidence="7">Crp/Fnr family transcriptional regulator</fullName>
    </submittedName>
</protein>
<keyword evidence="1" id="KW-0805">Transcription regulation</keyword>
<keyword evidence="2" id="KW-0238">DNA-binding</keyword>
<evidence type="ECO:0000259" key="6">
    <source>
        <dbReference type="PROSITE" id="PS51063"/>
    </source>
</evidence>
<keyword evidence="8" id="KW-1185">Reference proteome</keyword>
<sequence>MNELRYAWEPYLKYGQKKTFENNTVIYSQGDKGNGFYYLVEGGAKITILSDQYEERIVSHIPTGALFGLHGVNNSEHYLTTAITTSPSILYYFSNHSLSQIYAHHPEAAPIFINSVIRIIRLLSDIVHYFDSPIEKKMAFYLLILTEVYESNTLSIDQSAFVQFMGKSRVSVNKIIQKWKQEGLIQLSNRSICIHDKNKLKEIITH</sequence>
<feature type="domain" description="HTH crp-type" evidence="6">
    <location>
        <begin position="132"/>
        <end position="198"/>
    </location>
</feature>
<dbReference type="Gene3D" id="1.10.10.10">
    <property type="entry name" value="Winged helix-like DNA-binding domain superfamily/Winged helix DNA-binding domain"/>
    <property type="match status" value="1"/>
</dbReference>
<evidence type="ECO:0000256" key="1">
    <source>
        <dbReference type="ARBA" id="ARBA00023015"/>
    </source>
</evidence>
<dbReference type="CDD" id="cd00038">
    <property type="entry name" value="CAP_ED"/>
    <property type="match status" value="1"/>
</dbReference>
<evidence type="ECO:0000256" key="4">
    <source>
        <dbReference type="ARBA" id="ARBA00023163"/>
    </source>
</evidence>
<evidence type="ECO:0000313" key="8">
    <source>
        <dbReference type="Proteomes" id="UP001493487"/>
    </source>
</evidence>
<dbReference type="PROSITE" id="PS51063">
    <property type="entry name" value="HTH_CRP_2"/>
    <property type="match status" value="1"/>
</dbReference>
<dbReference type="Pfam" id="PF13545">
    <property type="entry name" value="HTH_Crp_2"/>
    <property type="match status" value="1"/>
</dbReference>
<feature type="domain" description="Cyclic nucleotide-binding" evidence="5">
    <location>
        <begin position="18"/>
        <end position="101"/>
    </location>
</feature>
<dbReference type="Proteomes" id="UP001493487">
    <property type="component" value="Unassembled WGS sequence"/>
</dbReference>
<keyword evidence="4" id="KW-0804">Transcription</keyword>
<dbReference type="EMBL" id="JASKHM010000025">
    <property type="protein sequence ID" value="MEQ4486837.1"/>
    <property type="molecule type" value="Genomic_DNA"/>
</dbReference>
<dbReference type="InterPro" id="IPR036390">
    <property type="entry name" value="WH_DNA-bd_sf"/>
</dbReference>
<name>A0ABV1L3H9_9BACL</name>
<dbReference type="Gene3D" id="2.60.120.10">
    <property type="entry name" value="Jelly Rolls"/>
    <property type="match status" value="1"/>
</dbReference>
<dbReference type="RefSeq" id="WP_232189914.1">
    <property type="nucleotide sequence ID" value="NZ_JAIOAP010000024.1"/>
</dbReference>
<dbReference type="InterPro" id="IPR014710">
    <property type="entry name" value="RmlC-like_jellyroll"/>
</dbReference>
<evidence type="ECO:0000259" key="5">
    <source>
        <dbReference type="PROSITE" id="PS50042"/>
    </source>
</evidence>
<keyword evidence="3" id="KW-0010">Activator</keyword>
<dbReference type="InterPro" id="IPR000595">
    <property type="entry name" value="cNMP-bd_dom"/>
</dbReference>
<dbReference type="SUPFAM" id="SSF51206">
    <property type="entry name" value="cAMP-binding domain-like"/>
    <property type="match status" value="1"/>
</dbReference>
<evidence type="ECO:0000313" key="7">
    <source>
        <dbReference type="EMBL" id="MEQ4486837.1"/>
    </source>
</evidence>
<proteinExistence type="predicted"/>
<comment type="caution">
    <text evidence="7">The sequence shown here is derived from an EMBL/GenBank/DDBJ whole genome shotgun (WGS) entry which is preliminary data.</text>
</comment>
<reference evidence="7 8" key="1">
    <citation type="journal article" date="2023" name="Genome Announc.">
        <title>Pan-Genome Analyses of the Genus Cohnella and Proposal of the Novel Species Cohnella silvisoli sp. nov., Isolated from Forest Soil.</title>
        <authorList>
            <person name="Wang C."/>
            <person name="Mao L."/>
            <person name="Bao G."/>
            <person name="Zhu H."/>
        </authorList>
    </citation>
    <scope>NUCLEOTIDE SEQUENCE [LARGE SCALE GENOMIC DNA]</scope>
    <source>
        <strain evidence="7 8">NL03-T5-1</strain>
    </source>
</reference>
<accession>A0ABV1L3H9</accession>
<dbReference type="InterPro" id="IPR036388">
    <property type="entry name" value="WH-like_DNA-bd_sf"/>
</dbReference>
<dbReference type="SUPFAM" id="SSF46785">
    <property type="entry name" value="Winged helix' DNA-binding domain"/>
    <property type="match status" value="1"/>
</dbReference>
<dbReference type="InterPro" id="IPR012318">
    <property type="entry name" value="HTH_CRP"/>
</dbReference>
<evidence type="ECO:0000256" key="2">
    <source>
        <dbReference type="ARBA" id="ARBA00023125"/>
    </source>
</evidence>
<organism evidence="7 8">
    <name type="scientific">Cohnella silvisoli</name>
    <dbReference type="NCBI Taxonomy" id="2873699"/>
    <lineage>
        <taxon>Bacteria</taxon>
        <taxon>Bacillati</taxon>
        <taxon>Bacillota</taxon>
        <taxon>Bacilli</taxon>
        <taxon>Bacillales</taxon>
        <taxon>Paenibacillaceae</taxon>
        <taxon>Cohnella</taxon>
    </lineage>
</organism>
<dbReference type="InterPro" id="IPR018490">
    <property type="entry name" value="cNMP-bd_dom_sf"/>
</dbReference>